<keyword evidence="1" id="KW-0472">Membrane</keyword>
<feature type="transmembrane region" description="Helical" evidence="1">
    <location>
        <begin position="41"/>
        <end position="60"/>
    </location>
</feature>
<organism evidence="2 3">
    <name type="scientific">Limisphaera ngatamarikiensis</name>
    <dbReference type="NCBI Taxonomy" id="1324935"/>
    <lineage>
        <taxon>Bacteria</taxon>
        <taxon>Pseudomonadati</taxon>
        <taxon>Verrucomicrobiota</taxon>
        <taxon>Verrucomicrobiia</taxon>
        <taxon>Limisphaerales</taxon>
        <taxon>Limisphaeraceae</taxon>
        <taxon>Limisphaera</taxon>
    </lineage>
</organism>
<protein>
    <submittedName>
        <fullName evidence="2">Uncharacterized protein</fullName>
    </submittedName>
</protein>
<dbReference type="AlphaFoldDB" id="A0A6M1RKI8"/>
<evidence type="ECO:0000313" key="2">
    <source>
        <dbReference type="EMBL" id="NGO38109.1"/>
    </source>
</evidence>
<accession>A0A6M1RKI8</accession>
<reference evidence="2 3" key="1">
    <citation type="submission" date="2020-02" db="EMBL/GenBank/DDBJ databases">
        <title>Draft genome sequence of Limisphaera ngatamarikiensis NGM72.4T, a thermophilic Verrucomicrobia grouped in subdivision 3.</title>
        <authorList>
            <person name="Carere C.R."/>
            <person name="Steen J."/>
            <person name="Hugenholtz P."/>
            <person name="Stott M.B."/>
        </authorList>
    </citation>
    <scope>NUCLEOTIDE SEQUENCE [LARGE SCALE GENOMIC DNA]</scope>
    <source>
        <strain evidence="2 3">NGM72.4</strain>
    </source>
</reference>
<evidence type="ECO:0000313" key="3">
    <source>
        <dbReference type="Proteomes" id="UP000477311"/>
    </source>
</evidence>
<sequence>MTGPQRVWLRAILLAAVAAGLLALFPRALAVMELAARELRYFWWVILLVGLAVWLIWGLGRR</sequence>
<evidence type="ECO:0000256" key="1">
    <source>
        <dbReference type="SAM" id="Phobius"/>
    </source>
</evidence>
<gene>
    <name evidence="2" type="ORF">G4L39_01680</name>
</gene>
<keyword evidence="3" id="KW-1185">Reference proteome</keyword>
<feature type="transmembrane region" description="Helical" evidence="1">
    <location>
        <begin position="7"/>
        <end position="29"/>
    </location>
</feature>
<keyword evidence="1" id="KW-1133">Transmembrane helix</keyword>
<dbReference type="Proteomes" id="UP000477311">
    <property type="component" value="Unassembled WGS sequence"/>
</dbReference>
<dbReference type="RefSeq" id="WP_165105427.1">
    <property type="nucleotide sequence ID" value="NZ_JAAKYA010000011.1"/>
</dbReference>
<comment type="caution">
    <text evidence="2">The sequence shown here is derived from an EMBL/GenBank/DDBJ whole genome shotgun (WGS) entry which is preliminary data.</text>
</comment>
<keyword evidence="1" id="KW-0812">Transmembrane</keyword>
<dbReference type="EMBL" id="JAAKYA010000011">
    <property type="protein sequence ID" value="NGO38109.1"/>
    <property type="molecule type" value="Genomic_DNA"/>
</dbReference>
<name>A0A6M1RKI8_9BACT</name>
<proteinExistence type="predicted"/>